<keyword evidence="8" id="KW-0282">Flagellum</keyword>
<evidence type="ECO:0000313" key="8">
    <source>
        <dbReference type="EMBL" id="TGX38260.1"/>
    </source>
</evidence>
<reference evidence="8 9" key="1">
    <citation type="submission" date="2019-04" db="EMBL/GenBank/DDBJ databases">
        <title>Sphingomonas psychrotolerans sp. nov., isolated from soil in the Tianshan Mountains, Xinjiang, China.</title>
        <authorList>
            <person name="Luo Y."/>
            <person name="Sheng H."/>
        </authorList>
    </citation>
    <scope>NUCLEOTIDE SEQUENCE [LARGE SCALE GENOMIC DNA]</scope>
    <source>
        <strain evidence="8 9">KIS18-15</strain>
    </source>
</reference>
<accession>A0A4S1WAB9</accession>
<name>A0A4S1WAB9_9SPHN</name>
<evidence type="ECO:0000256" key="3">
    <source>
        <dbReference type="ARBA" id="ARBA00023054"/>
    </source>
</evidence>
<comment type="caution">
    <text evidence="8">The sequence shown here is derived from an EMBL/GenBank/DDBJ whole genome shotgun (WGS) entry which is preliminary data.</text>
</comment>
<dbReference type="PANTHER" id="PTHR30288:SF0">
    <property type="entry name" value="FLAGELLAR HOOK-ASSOCIATED PROTEIN 2"/>
    <property type="match status" value="1"/>
</dbReference>
<evidence type="ECO:0000256" key="2">
    <source>
        <dbReference type="ARBA" id="ARBA00011255"/>
    </source>
</evidence>
<keyword evidence="8" id="KW-0969">Cilium</keyword>
<protein>
    <recommendedName>
        <fullName evidence="5">Flagellar hook-associated protein 2</fullName>
        <shortName evidence="5">HAP2</shortName>
    </recommendedName>
    <alternativeName>
        <fullName evidence="5">Flagellar cap protein</fullName>
    </alternativeName>
</protein>
<dbReference type="InterPro" id="IPR003481">
    <property type="entry name" value="FliD_N"/>
</dbReference>
<evidence type="ECO:0000259" key="7">
    <source>
        <dbReference type="Pfam" id="PF07195"/>
    </source>
</evidence>
<dbReference type="GO" id="GO:0071973">
    <property type="term" value="P:bacterial-type flagellum-dependent cell motility"/>
    <property type="evidence" value="ECO:0007669"/>
    <property type="project" value="TreeGrafter"/>
</dbReference>
<evidence type="ECO:0000256" key="4">
    <source>
        <dbReference type="ARBA" id="ARBA00023143"/>
    </source>
</evidence>
<dbReference type="OrthoDB" id="7388356at2"/>
<feature type="domain" description="Flagellar hook-associated protein 2 C-terminal" evidence="7">
    <location>
        <begin position="233"/>
        <end position="460"/>
    </location>
</feature>
<proteinExistence type="inferred from homology"/>
<keyword evidence="4 5" id="KW-0975">Bacterial flagellum</keyword>
<dbReference type="GO" id="GO:0007155">
    <property type="term" value="P:cell adhesion"/>
    <property type="evidence" value="ECO:0007669"/>
    <property type="project" value="InterPro"/>
</dbReference>
<dbReference type="AlphaFoldDB" id="A0A4S1WAB9"/>
<keyword evidence="9" id="KW-1185">Reference proteome</keyword>
<dbReference type="InterPro" id="IPR010809">
    <property type="entry name" value="FliD_C"/>
</dbReference>
<evidence type="ECO:0000259" key="6">
    <source>
        <dbReference type="Pfam" id="PF02465"/>
    </source>
</evidence>
<gene>
    <name evidence="8" type="ORF">E5A74_18715</name>
</gene>
<dbReference type="Pfam" id="PF07195">
    <property type="entry name" value="FliD_C"/>
    <property type="match status" value="1"/>
</dbReference>
<evidence type="ECO:0000256" key="5">
    <source>
        <dbReference type="RuleBase" id="RU362066"/>
    </source>
</evidence>
<dbReference type="GO" id="GO:0009421">
    <property type="term" value="C:bacterial-type flagellum filament cap"/>
    <property type="evidence" value="ECO:0007669"/>
    <property type="project" value="InterPro"/>
</dbReference>
<keyword evidence="3" id="KW-0175">Coiled coil</keyword>
<evidence type="ECO:0000313" key="9">
    <source>
        <dbReference type="Proteomes" id="UP000309848"/>
    </source>
</evidence>
<keyword evidence="8" id="KW-0966">Cell projection</keyword>
<evidence type="ECO:0000256" key="1">
    <source>
        <dbReference type="ARBA" id="ARBA00009764"/>
    </source>
</evidence>
<comment type="subcellular location">
    <subcellularLocation>
        <location evidence="5">Secreted</location>
    </subcellularLocation>
    <subcellularLocation>
        <location evidence="5">Bacterial flagellum</location>
    </subcellularLocation>
</comment>
<comment type="subunit">
    <text evidence="2 5">Homopentamer.</text>
</comment>
<keyword evidence="5" id="KW-0964">Secreted</keyword>
<dbReference type="Pfam" id="PF02465">
    <property type="entry name" value="FliD_N"/>
    <property type="match status" value="1"/>
</dbReference>
<dbReference type="PANTHER" id="PTHR30288">
    <property type="entry name" value="FLAGELLAR CAP/ASSEMBLY PROTEIN FLID"/>
    <property type="match status" value="1"/>
</dbReference>
<dbReference type="RefSeq" id="WP_135987164.1">
    <property type="nucleotide sequence ID" value="NZ_JAASQM010000003.1"/>
</dbReference>
<dbReference type="EMBL" id="SRXU01000010">
    <property type="protein sequence ID" value="TGX38260.1"/>
    <property type="molecule type" value="Genomic_DNA"/>
</dbReference>
<dbReference type="GO" id="GO:0009424">
    <property type="term" value="C:bacterial-type flagellum hook"/>
    <property type="evidence" value="ECO:0007669"/>
    <property type="project" value="UniProtKB-UniRule"/>
</dbReference>
<feature type="domain" description="Flagellar hook-associated protein 2 N-terminal" evidence="6">
    <location>
        <begin position="14"/>
        <end position="112"/>
    </location>
</feature>
<dbReference type="InterPro" id="IPR040026">
    <property type="entry name" value="FliD"/>
</dbReference>
<organism evidence="8 9">
    <name type="scientific">Sphingomonas naasensis</name>
    <dbReference type="NCBI Taxonomy" id="1344951"/>
    <lineage>
        <taxon>Bacteria</taxon>
        <taxon>Pseudomonadati</taxon>
        <taxon>Pseudomonadota</taxon>
        <taxon>Alphaproteobacteria</taxon>
        <taxon>Sphingomonadales</taxon>
        <taxon>Sphingomonadaceae</taxon>
        <taxon>Sphingomonas</taxon>
    </lineage>
</organism>
<dbReference type="GO" id="GO:0005576">
    <property type="term" value="C:extracellular region"/>
    <property type="evidence" value="ECO:0007669"/>
    <property type="project" value="UniProtKB-SubCell"/>
</dbReference>
<comment type="similarity">
    <text evidence="1 5">Belongs to the FliD family.</text>
</comment>
<dbReference type="Proteomes" id="UP000309848">
    <property type="component" value="Unassembled WGS sequence"/>
</dbReference>
<sequence length="477" mass="48550">MAIESIAKTLGTGSGIDISSLVGDLVDATFANKNATLEAKGEKLTAQISAASALKSNMSQFSSALSQLTASGTLATQPTSGNSAIVTTTRLPGATLAGLSASVEVRQLAQGQVASTAAFSEGAATVIGTGTLTLTFGTATVSDGAMTDFTAGAAAPIDIAIDAQHNTLQGVADAINAANAGVTASIVTDSSGARLVVKSSTGASQAFELSGSGALASLDIGRNANGSTINTTAQNAALTLDGVEVTYPTNSISNLIPGVRLDLVAAAVGTKVSIGSTRPTTALSDAVTNFVDTFNELYKMVREAVDPIDGPLRGDPAAKDLLRQMKGLTITSLIPGATDEIPSRLADIGVATQRDGTLRVDSTRLAKVLNSYPDQIEAMFATNAGLTKALSTVAESAIGKTATLGTQNEVTGLSASVLNYTKAQDSIADDKADVLAATEKLRTRMTQQFAAMDSKVAAYKSTQTFLENQIKAWNSDN</sequence>
<comment type="function">
    <text evidence="5">Required for morphogenesis and for the elongation of the flagellar filament by facilitating polymerization of the flagellin monomers at the tip of growing filament. Forms a capping structure, which prevents flagellin subunits (transported through the central channel of the flagellum) from leaking out without polymerization at the distal end.</text>
</comment>